<name>A0ABP4ULR4_9ACTN</name>
<dbReference type="InterPro" id="IPR003743">
    <property type="entry name" value="Zf-RING_7"/>
</dbReference>
<dbReference type="Pfam" id="PF02591">
    <property type="entry name" value="Zn_ribbon_9"/>
    <property type="match status" value="1"/>
</dbReference>
<proteinExistence type="predicted"/>
<dbReference type="InterPro" id="IPR056003">
    <property type="entry name" value="CT398_CC_hairpin"/>
</dbReference>
<evidence type="ECO:0000313" key="3">
    <source>
        <dbReference type="EMBL" id="GAA1707596.1"/>
    </source>
</evidence>
<feature type="domain" description="C4-type zinc ribbon" evidence="1">
    <location>
        <begin position="206"/>
        <end position="240"/>
    </location>
</feature>
<gene>
    <name evidence="3" type="ORF">GCM10009831_16520</name>
</gene>
<protein>
    <submittedName>
        <fullName evidence="3">C4-type zinc ribbon domain-containing protein</fullName>
    </submittedName>
</protein>
<evidence type="ECO:0000259" key="2">
    <source>
        <dbReference type="Pfam" id="PF24481"/>
    </source>
</evidence>
<comment type="caution">
    <text evidence="3">The sequence shown here is derived from an EMBL/GenBank/DDBJ whole genome shotgun (WGS) entry which is preliminary data.</text>
</comment>
<dbReference type="Proteomes" id="UP001500383">
    <property type="component" value="Unassembled WGS sequence"/>
</dbReference>
<feature type="domain" description="CT398-like coiled coil hairpin" evidence="2">
    <location>
        <begin position="18"/>
        <end position="194"/>
    </location>
</feature>
<organism evidence="3 4">
    <name type="scientific">Dietzia cercidiphylli</name>
    <dbReference type="NCBI Taxonomy" id="498199"/>
    <lineage>
        <taxon>Bacteria</taxon>
        <taxon>Bacillati</taxon>
        <taxon>Actinomycetota</taxon>
        <taxon>Actinomycetes</taxon>
        <taxon>Mycobacteriales</taxon>
        <taxon>Dietziaceae</taxon>
        <taxon>Dietzia</taxon>
    </lineage>
</organism>
<sequence>MALMKADPTVQRRLVDIAELDLRLGSLAHRRRSLPEQGVLDTLEAERRAAVESAARARIHVEDLDRAIAKLSSDLDAVRRRRANDADLLAAGGLSDRQSTELEYELGSLHRREENLVAELSELTERHEAVVADVRHSGAIITDLDARLGMATTVRDTALAELEDSVTATTAERARQAEDLPPDLLDLYSRSGAEAGVGAAILNGGRCSACAMDLDRTTVSAFRTAPADEVLTCPECGVIVVRTDNS</sequence>
<evidence type="ECO:0000313" key="4">
    <source>
        <dbReference type="Proteomes" id="UP001500383"/>
    </source>
</evidence>
<dbReference type="Pfam" id="PF24481">
    <property type="entry name" value="CT398_CC"/>
    <property type="match status" value="1"/>
</dbReference>
<evidence type="ECO:0000259" key="1">
    <source>
        <dbReference type="Pfam" id="PF02591"/>
    </source>
</evidence>
<dbReference type="Gene3D" id="1.10.287.1490">
    <property type="match status" value="1"/>
</dbReference>
<keyword evidence="4" id="KW-1185">Reference proteome</keyword>
<dbReference type="EMBL" id="BAAAQG010000007">
    <property type="protein sequence ID" value="GAA1707596.1"/>
    <property type="molecule type" value="Genomic_DNA"/>
</dbReference>
<accession>A0ABP4ULR4</accession>
<reference evidence="4" key="1">
    <citation type="journal article" date="2019" name="Int. J. Syst. Evol. Microbiol.">
        <title>The Global Catalogue of Microorganisms (GCM) 10K type strain sequencing project: providing services to taxonomists for standard genome sequencing and annotation.</title>
        <authorList>
            <consortium name="The Broad Institute Genomics Platform"/>
            <consortium name="The Broad Institute Genome Sequencing Center for Infectious Disease"/>
            <person name="Wu L."/>
            <person name="Ma J."/>
        </authorList>
    </citation>
    <scope>NUCLEOTIDE SEQUENCE [LARGE SCALE GENOMIC DNA]</scope>
    <source>
        <strain evidence="4">JCM 16002</strain>
    </source>
</reference>